<dbReference type="Proteomes" id="UP000036681">
    <property type="component" value="Unplaced"/>
</dbReference>
<keyword evidence="1" id="KW-0812">Transmembrane</keyword>
<feature type="transmembrane region" description="Helical" evidence="1">
    <location>
        <begin position="20"/>
        <end position="43"/>
    </location>
</feature>
<dbReference type="WBParaSite" id="ALUE_0001810901-mRNA-1">
    <property type="protein sequence ID" value="ALUE_0001810901-mRNA-1"/>
    <property type="gene ID" value="ALUE_0001810901"/>
</dbReference>
<proteinExistence type="predicted"/>
<accession>A0A0M3IHZ8</accession>
<organism evidence="2 3">
    <name type="scientific">Ascaris lumbricoides</name>
    <name type="common">Giant roundworm</name>
    <dbReference type="NCBI Taxonomy" id="6252"/>
    <lineage>
        <taxon>Eukaryota</taxon>
        <taxon>Metazoa</taxon>
        <taxon>Ecdysozoa</taxon>
        <taxon>Nematoda</taxon>
        <taxon>Chromadorea</taxon>
        <taxon>Rhabditida</taxon>
        <taxon>Spirurina</taxon>
        <taxon>Ascaridomorpha</taxon>
        <taxon>Ascaridoidea</taxon>
        <taxon>Ascarididae</taxon>
        <taxon>Ascaris</taxon>
    </lineage>
</organism>
<keyword evidence="1" id="KW-1133">Transmembrane helix</keyword>
<reference evidence="3" key="1">
    <citation type="submission" date="2017-02" db="UniProtKB">
        <authorList>
            <consortium name="WormBaseParasite"/>
        </authorList>
    </citation>
    <scope>IDENTIFICATION</scope>
</reference>
<keyword evidence="1" id="KW-0472">Membrane</keyword>
<protein>
    <submittedName>
        <fullName evidence="3">Uncharacterized protein</fullName>
    </submittedName>
</protein>
<evidence type="ECO:0000313" key="3">
    <source>
        <dbReference type="WBParaSite" id="ALUE_0001810901-mRNA-1"/>
    </source>
</evidence>
<name>A0A0M3IHZ8_ASCLU</name>
<evidence type="ECO:0000256" key="1">
    <source>
        <dbReference type="SAM" id="Phobius"/>
    </source>
</evidence>
<sequence>MAKNLQDILNSAILLRVPSFTFSINSSLSSLIVFIAICAIHIVST</sequence>
<keyword evidence="2" id="KW-1185">Reference proteome</keyword>
<evidence type="ECO:0000313" key="2">
    <source>
        <dbReference type="Proteomes" id="UP000036681"/>
    </source>
</evidence>
<dbReference type="AlphaFoldDB" id="A0A0M3IHZ8"/>